<evidence type="ECO:0000313" key="1">
    <source>
        <dbReference type="EMBL" id="BCV46888.1"/>
    </source>
</evidence>
<organism evidence="1 2">
    <name type="scientific">Shewanella algae</name>
    <dbReference type="NCBI Taxonomy" id="38313"/>
    <lineage>
        <taxon>Bacteria</taxon>
        <taxon>Pseudomonadati</taxon>
        <taxon>Pseudomonadota</taxon>
        <taxon>Gammaproteobacteria</taxon>
        <taxon>Alteromonadales</taxon>
        <taxon>Shewanellaceae</taxon>
        <taxon>Shewanella</taxon>
    </lineage>
</organism>
<gene>
    <name evidence="1" type="ORF">TUM17379_39060</name>
</gene>
<accession>A0AAD1KDE0</accession>
<protein>
    <submittedName>
        <fullName evidence="1">Uncharacterized protein</fullName>
    </submittedName>
</protein>
<reference evidence="1" key="1">
    <citation type="submission" date="2021-05" db="EMBL/GenBank/DDBJ databases">
        <title>Molecular characterization for Shewanella algae harboring chromosomal blaOXA-55-like strains isolated from clinical and environment sample.</title>
        <authorList>
            <person name="Ohama Y."/>
            <person name="Aoki K."/>
            <person name="Harada S."/>
            <person name="Moriya K."/>
            <person name="Ishii Y."/>
            <person name="Tateda K."/>
        </authorList>
    </citation>
    <scope>NUCLEOTIDE SEQUENCE</scope>
    <source>
        <strain evidence="1">TUM17379</strain>
    </source>
</reference>
<proteinExistence type="predicted"/>
<name>A0AAD1KDE0_9GAMM</name>
<dbReference type="Proteomes" id="UP000825078">
    <property type="component" value="Chromosome"/>
</dbReference>
<evidence type="ECO:0000313" key="2">
    <source>
        <dbReference type="Proteomes" id="UP000825078"/>
    </source>
</evidence>
<dbReference type="EMBL" id="AP024613">
    <property type="protein sequence ID" value="BCV46888.1"/>
    <property type="molecule type" value="Genomic_DNA"/>
</dbReference>
<sequence length="63" mass="6765">MFDPGLPALVKRNPAIQKSSPFLLENKGCLTVILLEYQGRSPRANLALISSTTSGNCAIVSMM</sequence>
<dbReference type="AlphaFoldDB" id="A0AAD1KDE0"/>